<dbReference type="Proteomes" id="UP000541352">
    <property type="component" value="Unassembled WGS sequence"/>
</dbReference>
<keyword evidence="1" id="KW-0472">Membrane</keyword>
<gene>
    <name evidence="2" type="ORF">FHS57_000916</name>
</gene>
<comment type="caution">
    <text evidence="2">The sequence shown here is derived from an EMBL/GenBank/DDBJ whole genome shotgun (WGS) entry which is preliminary data.</text>
</comment>
<evidence type="ECO:0000313" key="3">
    <source>
        <dbReference type="Proteomes" id="UP000541352"/>
    </source>
</evidence>
<keyword evidence="1" id="KW-1133">Transmembrane helix</keyword>
<feature type="transmembrane region" description="Helical" evidence="1">
    <location>
        <begin position="91"/>
        <end position="113"/>
    </location>
</feature>
<feature type="transmembrane region" description="Helical" evidence="1">
    <location>
        <begin position="32"/>
        <end position="49"/>
    </location>
</feature>
<dbReference type="AlphaFoldDB" id="A0A7W5ZHC9"/>
<reference evidence="2 3" key="1">
    <citation type="submission" date="2020-08" db="EMBL/GenBank/DDBJ databases">
        <title>Genomic Encyclopedia of Type Strains, Phase IV (KMG-IV): sequencing the most valuable type-strain genomes for metagenomic binning, comparative biology and taxonomic classification.</title>
        <authorList>
            <person name="Goeker M."/>
        </authorList>
    </citation>
    <scope>NUCLEOTIDE SEQUENCE [LARGE SCALE GENOMIC DNA]</scope>
    <source>
        <strain evidence="2 3">DSM 17976</strain>
    </source>
</reference>
<evidence type="ECO:0000256" key="1">
    <source>
        <dbReference type="SAM" id="Phobius"/>
    </source>
</evidence>
<dbReference type="EMBL" id="JACIBY010000001">
    <property type="protein sequence ID" value="MBB3836934.1"/>
    <property type="molecule type" value="Genomic_DNA"/>
</dbReference>
<dbReference type="RefSeq" id="WP_028527128.1">
    <property type="nucleotide sequence ID" value="NZ_JACIBY010000001.1"/>
</dbReference>
<keyword evidence="3" id="KW-1185">Reference proteome</keyword>
<keyword evidence="1" id="KW-0812">Transmembrane</keyword>
<sequence>MLRTILFSAIIGIVFFTAEYFGFGAILPKEKWFILAFFFTLSILQHRILSFGFQDDNDKFVQFYLASAVIKLILCMVFVAVFVYLQVNEVVSFIITFFALYLFYTCFEVVGMYRNLRRDLKP</sequence>
<accession>A0A7W5ZHC9</accession>
<organism evidence="2 3">
    <name type="scientific">Runella defluvii</name>
    <dbReference type="NCBI Taxonomy" id="370973"/>
    <lineage>
        <taxon>Bacteria</taxon>
        <taxon>Pseudomonadati</taxon>
        <taxon>Bacteroidota</taxon>
        <taxon>Cytophagia</taxon>
        <taxon>Cytophagales</taxon>
        <taxon>Spirosomataceae</taxon>
        <taxon>Runella</taxon>
    </lineage>
</organism>
<feature type="transmembrane region" description="Helical" evidence="1">
    <location>
        <begin position="61"/>
        <end position="85"/>
    </location>
</feature>
<proteinExistence type="predicted"/>
<name>A0A7W5ZHC9_9BACT</name>
<protein>
    <submittedName>
        <fullName evidence="2">Uncharacterized protein</fullName>
    </submittedName>
</protein>
<evidence type="ECO:0000313" key="2">
    <source>
        <dbReference type="EMBL" id="MBB3836934.1"/>
    </source>
</evidence>
<feature type="transmembrane region" description="Helical" evidence="1">
    <location>
        <begin position="5"/>
        <end position="26"/>
    </location>
</feature>